<gene>
    <name evidence="3" type="ORF">Tco_0992867</name>
</gene>
<sequence length="258" mass="29117">MTPILNPIPLNTFVPKDLLNPKEQQKSLHDFINQLFGTTSSKFSPTSPREPTPSRDPAKGKEVAIVKEQVNELVTYQEEGGSIPKMPKLKSFITLEGTLSQEELNNQIKELKRISDLKAQKDKFEQELRKMFNQATLKAHAKKWTEHDAKKAKILEECNHQISFRADPLPITKISYIVNTNKEATMKIIRGDNPLNLIVHPNFRLKSMGFSEWLEAKKLGLPTPQALATFGMTAEERRGKGHSSSKKPLSLKTSESMG</sequence>
<reference evidence="3" key="1">
    <citation type="journal article" date="2022" name="Int. J. Mol. Sci.">
        <title>Draft Genome of Tanacetum Coccineum: Genomic Comparison of Closely Related Tanacetum-Family Plants.</title>
        <authorList>
            <person name="Yamashiro T."/>
            <person name="Shiraishi A."/>
            <person name="Nakayama K."/>
            <person name="Satake H."/>
        </authorList>
    </citation>
    <scope>NUCLEOTIDE SEQUENCE</scope>
</reference>
<evidence type="ECO:0000313" key="3">
    <source>
        <dbReference type="EMBL" id="GJT57813.1"/>
    </source>
</evidence>
<feature type="region of interest" description="Disordered" evidence="2">
    <location>
        <begin position="234"/>
        <end position="258"/>
    </location>
</feature>
<dbReference type="Proteomes" id="UP001151760">
    <property type="component" value="Unassembled WGS sequence"/>
</dbReference>
<evidence type="ECO:0000313" key="4">
    <source>
        <dbReference type="Proteomes" id="UP001151760"/>
    </source>
</evidence>
<feature type="compositionally biased region" description="Low complexity" evidence="2">
    <location>
        <begin position="246"/>
        <end position="258"/>
    </location>
</feature>
<evidence type="ECO:0000256" key="1">
    <source>
        <dbReference type="SAM" id="Coils"/>
    </source>
</evidence>
<keyword evidence="1" id="KW-0175">Coiled coil</keyword>
<keyword evidence="4" id="KW-1185">Reference proteome</keyword>
<comment type="caution">
    <text evidence="3">The sequence shown here is derived from an EMBL/GenBank/DDBJ whole genome shotgun (WGS) entry which is preliminary data.</text>
</comment>
<organism evidence="3 4">
    <name type="scientific">Tanacetum coccineum</name>
    <dbReference type="NCBI Taxonomy" id="301880"/>
    <lineage>
        <taxon>Eukaryota</taxon>
        <taxon>Viridiplantae</taxon>
        <taxon>Streptophyta</taxon>
        <taxon>Embryophyta</taxon>
        <taxon>Tracheophyta</taxon>
        <taxon>Spermatophyta</taxon>
        <taxon>Magnoliopsida</taxon>
        <taxon>eudicotyledons</taxon>
        <taxon>Gunneridae</taxon>
        <taxon>Pentapetalae</taxon>
        <taxon>asterids</taxon>
        <taxon>campanulids</taxon>
        <taxon>Asterales</taxon>
        <taxon>Asteraceae</taxon>
        <taxon>Asteroideae</taxon>
        <taxon>Anthemideae</taxon>
        <taxon>Anthemidinae</taxon>
        <taxon>Tanacetum</taxon>
    </lineage>
</organism>
<accession>A0ABQ5F413</accession>
<proteinExistence type="predicted"/>
<feature type="coiled-coil region" evidence="1">
    <location>
        <begin position="101"/>
        <end position="134"/>
    </location>
</feature>
<dbReference type="EMBL" id="BQNB010016964">
    <property type="protein sequence ID" value="GJT57813.1"/>
    <property type="molecule type" value="Genomic_DNA"/>
</dbReference>
<protein>
    <submittedName>
        <fullName evidence="3">Uncharacterized protein</fullName>
    </submittedName>
</protein>
<feature type="region of interest" description="Disordered" evidence="2">
    <location>
        <begin position="39"/>
        <end position="60"/>
    </location>
</feature>
<reference evidence="3" key="2">
    <citation type="submission" date="2022-01" db="EMBL/GenBank/DDBJ databases">
        <authorList>
            <person name="Yamashiro T."/>
            <person name="Shiraishi A."/>
            <person name="Satake H."/>
            <person name="Nakayama K."/>
        </authorList>
    </citation>
    <scope>NUCLEOTIDE SEQUENCE</scope>
</reference>
<evidence type="ECO:0000256" key="2">
    <source>
        <dbReference type="SAM" id="MobiDB-lite"/>
    </source>
</evidence>
<name>A0ABQ5F413_9ASTR</name>